<evidence type="ECO:0000256" key="1">
    <source>
        <dbReference type="SAM" id="MobiDB-lite"/>
    </source>
</evidence>
<comment type="caution">
    <text evidence="3">The sequence shown here is derived from an EMBL/GenBank/DDBJ whole genome shotgun (WGS) entry which is preliminary data.</text>
</comment>
<name>A0ABQ8LSB4_LABRO</name>
<gene>
    <name evidence="3" type="ORF">H4Q32_013822</name>
</gene>
<evidence type="ECO:0000313" key="4">
    <source>
        <dbReference type="Proteomes" id="UP000830375"/>
    </source>
</evidence>
<sequence length="1443" mass="160579">MAEVLKNKDEVGHILVQVQDDLRQLKRNLVRLTVEENGEVLDIQALDAAISRTENGIRRHAEDYLKTISNQVLTLPCIEEPEKKLVPTKLVKWQPQYETIPNARPQRCQIPGPSPGEKVTICFGALFPPFCFPPRFFLYLLHPLPVTREEAVMLLRRSCLRTGTGTCFRMPIRQPWLTQLALAGALPAASIPLCCRLVLRRVSEGAPTVFFSLKCPLVPLKQLQASKPLQTPGRRSWLVRELSAFYNKVLFGGKNLIGDPKLIAFSMSKLLSEVGTQRVVTGPTSGFAAAHGGLLPSASDLSSLQTPVQPKAVHVLQREDSGQNESEKASKLEMDVSRDGTALGRSATESPPSRTIRTPPPSAASASSDNGVLNRGIARLTPLNLQSIPVSAAVSKYPFTIVEGQIDPDDSDYCRFKKQYCLYWGGIVEALDQLQWMLLDFAVPLARVCGERLAACVQSGELDWRDGRGRCAHVEKLLSVLENRDEVWDLMCQPGQRYKGIEGHQAAAVCIQTCWRRYSARTAYLLQLRPKWAAQSLAANWKHITSAKRTIIHLPSLGYSQHQRLSLRGFDVLQNTQMGRLCDIRDENVEVIYVSPVRLGEDVLQYYTRLLGLQTAIELGDASAPESNCAKRFTILVPEALEYFSTRNMCLASLLKYSPRTLKRIKNLIQGKQAYMIGGVTHVDDLAVADELEVPLLGTEPAVTQLYSTKSGGRRIFSSAGVDMPPGKWDIYTLEQLHEALARLMTEHMEVQRWLFKIDSEVGGRGTAYCDVHHLKCRPWAQQDLPSPGQEEAACPTSKLLAQSLIHTEAEGGIWGCNCGGIGAVNYRGGRIPEPMWSYRGAATEISVKTDLEAVVFGRPTPRGVFEPGASLAAIQRRWVKDMRISTLFNGWVDSCTLHFTHYKHARSASARLETVFYTSHRSRKHKPRAYVQPVSAPFILLLFERSLRNKGCIDQKQTLIDLLIDWLAWESVMIKFLEEVPHLLASYAHPSNTSCYPTWTCFLKNFLREGGAIQAFPPSNSVTCLTVDLLVEPGGDVCVLSCGDQLRGPSGLKVLGCTVPQTSVCPDVLHSICTRVGQACQQRSIMGYLSLDLVWAIDLDLGYSNQLAMTQLMLMMTRGTLDCRTSKLEVPPPVKDVKSTVRNARVKTKAETSVTSRFAVMCTRLLHTNLSLVYYSTFFLMCKAQGIGYDVKARQGTVFALHDSRDRRSLGMLTISEDLQGVLLTFARNLSIIHQEISSPNMQGTNNFKDLIKDIEEVLGMTVQNQATSQEEKEITSAEGEQVYSAMTEILRRLHGCFLKVALFPSTFGNKAPRPAASEVLTCHLTQRALPPWTSFCVRYRDVINDQFGLSNFNWQVQGANYHILRTGAFPFIKYHCTKAPPQNLEFENKFFGALKVINLGIPCLAYGLGSWMVVGVTETVQTSAGPVIVYFAYKEVEGAQF</sequence>
<feature type="domain" description="IQCH-like ATP-grasp" evidence="2">
    <location>
        <begin position="969"/>
        <end position="1125"/>
    </location>
</feature>
<dbReference type="PANTHER" id="PTHR14465:SF0">
    <property type="entry name" value="IQ DOMAIN-CONTAINING PROTEIN H"/>
    <property type="match status" value="1"/>
</dbReference>
<dbReference type="PROSITE" id="PS50096">
    <property type="entry name" value="IQ"/>
    <property type="match status" value="1"/>
</dbReference>
<dbReference type="Pfam" id="PF24923">
    <property type="entry name" value="ATP-grasp_IQCH"/>
    <property type="match status" value="2"/>
</dbReference>
<proteinExistence type="predicted"/>
<dbReference type="InterPro" id="IPR029245">
    <property type="entry name" value="DUF4528"/>
</dbReference>
<dbReference type="InterPro" id="IPR038752">
    <property type="entry name" value="IQCH"/>
</dbReference>
<feature type="compositionally biased region" description="Basic and acidic residues" evidence="1">
    <location>
        <begin position="316"/>
        <end position="338"/>
    </location>
</feature>
<keyword evidence="4" id="KW-1185">Reference proteome</keyword>
<feature type="compositionally biased region" description="Low complexity" evidence="1">
    <location>
        <begin position="350"/>
        <end position="368"/>
    </location>
</feature>
<dbReference type="Pfam" id="PF15031">
    <property type="entry name" value="DUF4528"/>
    <property type="match status" value="1"/>
</dbReference>
<dbReference type="EMBL" id="JACTAM010000018">
    <property type="protein sequence ID" value="KAI2653541.1"/>
    <property type="molecule type" value="Genomic_DNA"/>
</dbReference>
<organism evidence="3 4">
    <name type="scientific">Labeo rohita</name>
    <name type="common">Indian major carp</name>
    <name type="synonym">Cyprinus rohita</name>
    <dbReference type="NCBI Taxonomy" id="84645"/>
    <lineage>
        <taxon>Eukaryota</taxon>
        <taxon>Metazoa</taxon>
        <taxon>Chordata</taxon>
        <taxon>Craniata</taxon>
        <taxon>Vertebrata</taxon>
        <taxon>Euteleostomi</taxon>
        <taxon>Actinopterygii</taxon>
        <taxon>Neopterygii</taxon>
        <taxon>Teleostei</taxon>
        <taxon>Ostariophysi</taxon>
        <taxon>Cypriniformes</taxon>
        <taxon>Cyprinidae</taxon>
        <taxon>Labeoninae</taxon>
        <taxon>Labeonini</taxon>
        <taxon>Labeo</taxon>
    </lineage>
</organism>
<protein>
    <submittedName>
        <fullName evidence="3">IQ motif-containing protein H</fullName>
    </submittedName>
</protein>
<dbReference type="PANTHER" id="PTHR14465">
    <property type="entry name" value="IQ DOMAIN-CONTAINING PROTEIN H"/>
    <property type="match status" value="1"/>
</dbReference>
<feature type="region of interest" description="Disordered" evidence="1">
    <location>
        <begin position="315"/>
        <end position="370"/>
    </location>
</feature>
<dbReference type="Proteomes" id="UP000830375">
    <property type="component" value="Unassembled WGS sequence"/>
</dbReference>
<reference evidence="3 4" key="1">
    <citation type="submission" date="2022-01" db="EMBL/GenBank/DDBJ databases">
        <title>A high-quality chromosome-level genome assembly of rohu carp, Labeo rohita.</title>
        <authorList>
            <person name="Arick M.A. II"/>
            <person name="Hsu C.-Y."/>
            <person name="Magbanua Z."/>
            <person name="Pechanova O."/>
            <person name="Grover C."/>
            <person name="Miller E."/>
            <person name="Thrash A."/>
            <person name="Ezzel L."/>
            <person name="Alam S."/>
            <person name="Benzie J."/>
            <person name="Hamilton M."/>
            <person name="Karsi A."/>
            <person name="Lawrence M.L."/>
            <person name="Peterson D.G."/>
        </authorList>
    </citation>
    <scope>NUCLEOTIDE SEQUENCE [LARGE SCALE GENOMIC DNA]</scope>
    <source>
        <strain evidence="4">BAU-BD-2019</strain>
        <tissue evidence="3">Blood</tissue>
    </source>
</reference>
<feature type="domain" description="IQCH-like ATP-grasp" evidence="2">
    <location>
        <begin position="701"/>
        <end position="792"/>
    </location>
</feature>
<evidence type="ECO:0000259" key="2">
    <source>
        <dbReference type="Pfam" id="PF24923"/>
    </source>
</evidence>
<dbReference type="InterPro" id="IPR056855">
    <property type="entry name" value="ATP-grasp_IQCH"/>
</dbReference>
<evidence type="ECO:0000313" key="3">
    <source>
        <dbReference type="EMBL" id="KAI2653541.1"/>
    </source>
</evidence>
<accession>A0ABQ8LSB4</accession>